<dbReference type="EMBL" id="JRNQ01000053">
    <property type="protein sequence ID" value="KGF44038.1"/>
    <property type="molecule type" value="Genomic_DNA"/>
</dbReference>
<evidence type="ECO:0000313" key="1">
    <source>
        <dbReference type="EMBL" id="KGF44038.1"/>
    </source>
</evidence>
<dbReference type="RefSeq" id="WP_036867705.1">
    <property type="nucleotide sequence ID" value="NZ_JRNQ01000053.1"/>
</dbReference>
<sequence length="68" mass="8141">MKRKTFEELEQLKQEGRIGWVEYLLQSEYSESYQQWLADRGAEPDEDNAELFVEQTDATFLESENFIM</sequence>
<evidence type="ECO:0000313" key="2">
    <source>
        <dbReference type="Proteomes" id="UP000029525"/>
    </source>
</evidence>
<comment type="caution">
    <text evidence="1">The sequence shown here is derived from an EMBL/GenBank/DDBJ whole genome shotgun (WGS) entry which is preliminary data.</text>
</comment>
<name>A0A096AA74_9BACT</name>
<protein>
    <submittedName>
        <fullName evidence="1">Uncharacterized protein</fullName>
    </submittedName>
</protein>
<dbReference type="AlphaFoldDB" id="A0A096AA74"/>
<reference evidence="1 2" key="1">
    <citation type="submission" date="2014-07" db="EMBL/GenBank/DDBJ databases">
        <authorList>
            <person name="McCorrison J."/>
            <person name="Sanka R."/>
            <person name="Torralba M."/>
            <person name="Gillis M."/>
            <person name="Haft D.H."/>
            <person name="Methe B."/>
            <person name="Sutton G."/>
            <person name="Nelson K.E."/>
        </authorList>
    </citation>
    <scope>NUCLEOTIDE SEQUENCE [LARGE SCALE GENOMIC DNA]</scope>
    <source>
        <strain evidence="1 2">DNF00320</strain>
    </source>
</reference>
<dbReference type="OrthoDB" id="1072594at2"/>
<accession>A0A096AA74</accession>
<dbReference type="Proteomes" id="UP000029525">
    <property type="component" value="Unassembled WGS sequence"/>
</dbReference>
<organism evidence="1 2">
    <name type="scientific">Prevotella bivia DNF00320</name>
    <dbReference type="NCBI Taxonomy" id="1401068"/>
    <lineage>
        <taxon>Bacteria</taxon>
        <taxon>Pseudomonadati</taxon>
        <taxon>Bacteroidota</taxon>
        <taxon>Bacteroidia</taxon>
        <taxon>Bacteroidales</taxon>
        <taxon>Prevotellaceae</taxon>
        <taxon>Prevotella</taxon>
    </lineage>
</organism>
<proteinExistence type="predicted"/>
<gene>
    <name evidence="1" type="ORF">HMPREF0647_08375</name>
</gene>